<dbReference type="EMBL" id="LN483166">
    <property type="protein sequence ID" value="CED84747.1"/>
    <property type="molecule type" value="Genomic_DNA"/>
</dbReference>
<reference evidence="1" key="1">
    <citation type="submission" date="2014-08" db="EMBL/GenBank/DDBJ databases">
        <authorList>
            <person name="Sharma Rahul"/>
            <person name="Thines Marco"/>
        </authorList>
    </citation>
    <scope>NUCLEOTIDE SEQUENCE</scope>
</reference>
<protein>
    <submittedName>
        <fullName evidence="1">Uncharacterized protein</fullName>
    </submittedName>
</protein>
<evidence type="ECO:0000313" key="1">
    <source>
        <dbReference type="EMBL" id="CED84747.1"/>
    </source>
</evidence>
<dbReference type="AlphaFoldDB" id="A0A0F7SRA9"/>
<proteinExistence type="predicted"/>
<name>A0A0F7SRA9_PHARH</name>
<organism evidence="1">
    <name type="scientific">Phaffia rhodozyma</name>
    <name type="common">Yeast</name>
    <name type="synonym">Xanthophyllomyces dendrorhous</name>
    <dbReference type="NCBI Taxonomy" id="264483"/>
    <lineage>
        <taxon>Eukaryota</taxon>
        <taxon>Fungi</taxon>
        <taxon>Dikarya</taxon>
        <taxon>Basidiomycota</taxon>
        <taxon>Agaricomycotina</taxon>
        <taxon>Tremellomycetes</taxon>
        <taxon>Cystofilobasidiales</taxon>
        <taxon>Mrakiaceae</taxon>
        <taxon>Phaffia</taxon>
    </lineage>
</organism>
<accession>A0A0F7SRA9</accession>
<sequence>MSTGPSNKPLRQLSSDVSLLASLPNRTSLLSLLPDAPAYVPPVETLVKHAPPEAPPTTKEDSLVFGKSFLKAVRELQASGVEKDLDQYGSRVDQVREKLENVKEGLDDGLKISRACSPSSLHKAFKSWPLTIRHSKDRCRTALMIRRRNPP</sequence>